<evidence type="ECO:0000313" key="3">
    <source>
        <dbReference type="EMBL" id="KAG7294631.1"/>
    </source>
</evidence>
<dbReference type="InterPro" id="IPR038305">
    <property type="entry name" value="HeLo_sf"/>
</dbReference>
<sequence length="591" mass="65680">MEVAGLTFSVISLLDTCLTASRLYSSAKNFSRDSESLIVGLLWQQSRLRSWGKAWRIPIDSGGGTQATGAPPPQAVAPGALLEQEVRERNLDPTVVYRTLQSMQSLLSEGEKLAGRHQEDADVEKGLSDKMKDARRRFRWVFTDMERLSHVVESLRDHNDSLWQIMPRAEASSPASNQIAATCEAMSTIAALGLTLPRAANEIAPPPLGQTLSMIARRDVIEGIPAGTNPDIDLAFHEWKGKVSAYDNRGVANVDLSGISSGRQIAMYIKGHGKFRQDLDVMIEWKRYGAKATAQSMALERTDRVARLLSSASLPEDLRILKCVGYFHNPDRRCCGVLFQLPEALAGKGASTQAVTLAEELSNPYYASLGGGPSLADRLHLGAALAQAVLKLHMSRWVHKDLRSDNIVFFKQRSRHGGVDLGHPFIASFGFARPDQWLLESESEYAPRDDGSLLAYCHPDYQHSTERLPEPAPGIAQHAQPPSRRPRYHAAFDVYSLGCVLLEIGLWQPLESLGWRAHQEKKGADKREEWRDKLVRRAQRQLGFLCGAAYRDVVVKCLSTTVGLDGFDADESERVRDFCWTIMRVLENLRV</sequence>
<dbReference type="Pfam" id="PF24476">
    <property type="entry name" value="DUF7580"/>
    <property type="match status" value="1"/>
</dbReference>
<dbReference type="Pfam" id="PF14479">
    <property type="entry name" value="HeLo"/>
    <property type="match status" value="2"/>
</dbReference>
<reference evidence="3" key="1">
    <citation type="submission" date="2023-02" db="EMBL/GenBank/DDBJ databases">
        <authorList>
            <person name="Palmer J.M."/>
        </authorList>
    </citation>
    <scope>NUCLEOTIDE SEQUENCE</scope>
    <source>
        <strain evidence="3">FW57</strain>
    </source>
</reference>
<dbReference type="InterPro" id="IPR000719">
    <property type="entry name" value="Prot_kinase_dom"/>
</dbReference>
<evidence type="ECO:0000259" key="2">
    <source>
        <dbReference type="PROSITE" id="PS50011"/>
    </source>
</evidence>
<keyword evidence="4" id="KW-1185">Reference proteome</keyword>
<dbReference type="PANTHER" id="PTHR37542">
    <property type="entry name" value="HELO DOMAIN-CONTAINING PROTEIN-RELATED"/>
    <property type="match status" value="1"/>
</dbReference>
<dbReference type="Gene3D" id="1.10.510.10">
    <property type="entry name" value="Transferase(Phosphotransferase) domain 1"/>
    <property type="match status" value="1"/>
</dbReference>
<feature type="domain" description="Protein kinase" evidence="2">
    <location>
        <begin position="264"/>
        <end position="591"/>
    </location>
</feature>
<dbReference type="EMBL" id="JAHCVI010000001">
    <property type="protein sequence ID" value="KAG7294631.1"/>
    <property type="molecule type" value="Genomic_DNA"/>
</dbReference>
<feature type="region of interest" description="Disordered" evidence="1">
    <location>
        <begin position="464"/>
        <end position="483"/>
    </location>
</feature>
<name>A0AAD4I4D1_9PEZI</name>
<proteinExistence type="predicted"/>
<dbReference type="InterPro" id="IPR056002">
    <property type="entry name" value="DUF7580"/>
</dbReference>
<dbReference type="Gene3D" id="1.20.120.1020">
    <property type="entry name" value="Prion-inhibition and propagation, HeLo domain"/>
    <property type="match status" value="1"/>
</dbReference>
<dbReference type="GO" id="GO:0005524">
    <property type="term" value="F:ATP binding"/>
    <property type="evidence" value="ECO:0007669"/>
    <property type="project" value="InterPro"/>
</dbReference>
<dbReference type="PROSITE" id="PS50011">
    <property type="entry name" value="PROTEIN_KINASE_DOM"/>
    <property type="match status" value="1"/>
</dbReference>
<dbReference type="GO" id="GO:0004672">
    <property type="term" value="F:protein kinase activity"/>
    <property type="evidence" value="ECO:0007669"/>
    <property type="project" value="InterPro"/>
</dbReference>
<accession>A0AAD4I4D1</accession>
<dbReference type="InterPro" id="IPR029498">
    <property type="entry name" value="HeLo_dom"/>
</dbReference>
<dbReference type="InterPro" id="IPR011009">
    <property type="entry name" value="Kinase-like_dom_sf"/>
</dbReference>
<evidence type="ECO:0000313" key="4">
    <source>
        <dbReference type="Proteomes" id="UP001197093"/>
    </source>
</evidence>
<comment type="caution">
    <text evidence="3">The sequence shown here is derived from an EMBL/GenBank/DDBJ whole genome shotgun (WGS) entry which is preliminary data.</text>
</comment>
<protein>
    <recommendedName>
        <fullName evidence="2">Protein kinase domain-containing protein</fullName>
    </recommendedName>
</protein>
<organism evidence="3 4">
    <name type="scientific">Staphylotrichum longicolle</name>
    <dbReference type="NCBI Taxonomy" id="669026"/>
    <lineage>
        <taxon>Eukaryota</taxon>
        <taxon>Fungi</taxon>
        <taxon>Dikarya</taxon>
        <taxon>Ascomycota</taxon>
        <taxon>Pezizomycotina</taxon>
        <taxon>Sordariomycetes</taxon>
        <taxon>Sordariomycetidae</taxon>
        <taxon>Sordariales</taxon>
        <taxon>Chaetomiaceae</taxon>
        <taxon>Staphylotrichum</taxon>
    </lineage>
</organism>
<dbReference type="Proteomes" id="UP001197093">
    <property type="component" value="Unassembled WGS sequence"/>
</dbReference>
<gene>
    <name evidence="3" type="ORF">NEMBOFW57_004707</name>
</gene>
<dbReference type="SUPFAM" id="SSF56112">
    <property type="entry name" value="Protein kinase-like (PK-like)"/>
    <property type="match status" value="1"/>
</dbReference>
<dbReference type="AlphaFoldDB" id="A0AAD4I4D1"/>
<evidence type="ECO:0000256" key="1">
    <source>
        <dbReference type="SAM" id="MobiDB-lite"/>
    </source>
</evidence>